<dbReference type="PANTHER" id="PTHR10046">
    <property type="entry name" value="ATP DEPENDENT LON PROTEASE FAMILY MEMBER"/>
    <property type="match status" value="1"/>
</dbReference>
<keyword evidence="2" id="KW-1133">Transmembrane helix</keyword>
<keyword evidence="2" id="KW-0472">Membrane</keyword>
<dbReference type="Pfam" id="PF05362">
    <property type="entry name" value="Lon_C"/>
    <property type="match status" value="1"/>
</dbReference>
<dbReference type="GO" id="GO:0004176">
    <property type="term" value="F:ATP-dependent peptidase activity"/>
    <property type="evidence" value="ECO:0007669"/>
    <property type="project" value="UniProtKB-UniRule"/>
</dbReference>
<evidence type="ECO:0000256" key="1">
    <source>
        <dbReference type="PROSITE-ProRule" id="PRU01122"/>
    </source>
</evidence>
<sequence>MINNDSKKEEKRNFWRNLRVAAFIIILVFLLVPIQIPTQYYIEGLGDAKSLKSVITVDGNSDKQEGALMYTDVGIRGPVNLLMLGESLLDPHSTIIDRESVMGDQTSEEYNNLQQYYMQNAENTAISTAFKKAGEKVHTKYLGVYVMSIDPDSQFKNKLKIGDTIIKVDDQKVSTSDNFRSYLDKKKKGQKVTIQVKRNNKSISVTGGLIKLTKHRAGVGIVPIDHTKVVTDKKVNFDMGDVGGPSAGLMFTLELYTILSKKNLRHGEKIAGTGTIEEDGTVGAIGGIDKKIVSADRAGAKYFIAPDDTLSKELKRDNPHYVNNYHTALDAKKKFKLKIKIIPVKTFDDAVKALEKL</sequence>
<dbReference type="GO" id="GO:0005524">
    <property type="term" value="F:ATP binding"/>
    <property type="evidence" value="ECO:0007669"/>
    <property type="project" value="InterPro"/>
</dbReference>
<feature type="transmembrane region" description="Helical" evidence="2">
    <location>
        <begin position="20"/>
        <end position="42"/>
    </location>
</feature>
<comment type="catalytic activity">
    <reaction evidence="1">
        <text>Hydrolysis of proteins in presence of ATP.</text>
        <dbReference type="EC" id="3.4.21.53"/>
    </reaction>
</comment>
<dbReference type="InterPro" id="IPR027065">
    <property type="entry name" value="Lon_Prtase"/>
</dbReference>
<keyword evidence="1" id="KW-0720">Serine protease</keyword>
<protein>
    <recommendedName>
        <fullName evidence="1">endopeptidase La</fullName>
        <ecNumber evidence="1">3.4.21.53</ecNumber>
    </recommendedName>
</protein>
<evidence type="ECO:0000313" key="4">
    <source>
        <dbReference type="EMBL" id="BDR59385.1"/>
    </source>
</evidence>
<dbReference type="RefSeq" id="WP_317635183.1">
    <property type="nucleotide sequence ID" value="NZ_AP026802.1"/>
</dbReference>
<evidence type="ECO:0000259" key="3">
    <source>
        <dbReference type="PROSITE" id="PS51786"/>
    </source>
</evidence>
<dbReference type="InterPro" id="IPR001478">
    <property type="entry name" value="PDZ"/>
</dbReference>
<dbReference type="SUPFAM" id="SSF54211">
    <property type="entry name" value="Ribosomal protein S5 domain 2-like"/>
    <property type="match status" value="1"/>
</dbReference>
<gene>
    <name evidence="4" type="ORF">XA3_18260</name>
</gene>
<dbReference type="InterPro" id="IPR008269">
    <property type="entry name" value="Lon_proteolytic"/>
</dbReference>
<keyword evidence="5" id="KW-1185">Reference proteome</keyword>
<dbReference type="EC" id="3.4.21.53" evidence="1"/>
<dbReference type="GO" id="GO:0030163">
    <property type="term" value="P:protein catabolic process"/>
    <property type="evidence" value="ECO:0007669"/>
    <property type="project" value="InterPro"/>
</dbReference>
<dbReference type="SMART" id="SM00228">
    <property type="entry name" value="PDZ"/>
    <property type="match status" value="1"/>
</dbReference>
<keyword evidence="1" id="KW-0378">Hydrolase</keyword>
<dbReference type="Gene3D" id="3.30.230.10">
    <property type="match status" value="1"/>
</dbReference>
<dbReference type="InterPro" id="IPR020568">
    <property type="entry name" value="Ribosomal_Su5_D2-typ_SF"/>
</dbReference>
<keyword evidence="1" id="KW-0645">Protease</keyword>
<feature type="domain" description="Lon proteolytic" evidence="3">
    <location>
        <begin position="241"/>
        <end position="357"/>
    </location>
</feature>
<proteinExistence type="inferred from homology"/>
<dbReference type="NCBIfam" id="NF041438">
    <property type="entry name" value="SepM_fam_S16"/>
    <property type="match status" value="1"/>
</dbReference>
<keyword evidence="2" id="KW-0812">Transmembrane</keyword>
<dbReference type="Pfam" id="PF13180">
    <property type="entry name" value="PDZ_2"/>
    <property type="match status" value="1"/>
</dbReference>
<organism evidence="4 5">
    <name type="scientific">Xylocopilactobacillus apicola</name>
    <dbReference type="NCBI Taxonomy" id="2932184"/>
    <lineage>
        <taxon>Bacteria</taxon>
        <taxon>Bacillati</taxon>
        <taxon>Bacillota</taxon>
        <taxon>Bacilli</taxon>
        <taxon>Lactobacillales</taxon>
        <taxon>Lactobacillaceae</taxon>
        <taxon>Xylocopilactobacillus</taxon>
    </lineage>
</organism>
<reference evidence="4 5" key="1">
    <citation type="journal article" date="2023" name="Microbiol. Spectr.">
        <title>Symbiosis of Carpenter Bees with Uncharacterized Lactic Acid Bacteria Showing NAD Auxotrophy.</title>
        <authorList>
            <person name="Kawasaki S."/>
            <person name="Ozawa K."/>
            <person name="Mori T."/>
            <person name="Yamamoto A."/>
            <person name="Ito M."/>
            <person name="Ohkuma M."/>
            <person name="Sakamoto M."/>
            <person name="Matsutani M."/>
        </authorList>
    </citation>
    <scope>NUCLEOTIDE SEQUENCE [LARGE SCALE GENOMIC DNA]</scope>
    <source>
        <strain evidence="4 5">XA3</strain>
    </source>
</reference>
<dbReference type="InterPro" id="IPR036034">
    <property type="entry name" value="PDZ_sf"/>
</dbReference>
<dbReference type="GO" id="GO:0006508">
    <property type="term" value="P:proteolysis"/>
    <property type="evidence" value="ECO:0007669"/>
    <property type="project" value="UniProtKB-KW"/>
</dbReference>
<evidence type="ECO:0000256" key="2">
    <source>
        <dbReference type="SAM" id="Phobius"/>
    </source>
</evidence>
<dbReference type="PROSITE" id="PS51786">
    <property type="entry name" value="LON_PROTEOLYTIC"/>
    <property type="match status" value="1"/>
</dbReference>
<dbReference type="SUPFAM" id="SSF50156">
    <property type="entry name" value="PDZ domain-like"/>
    <property type="match status" value="1"/>
</dbReference>
<dbReference type="KEGG" id="xap:XA3_18260"/>
<dbReference type="Proteomes" id="UP001321861">
    <property type="component" value="Chromosome"/>
</dbReference>
<dbReference type="GO" id="GO:0004252">
    <property type="term" value="F:serine-type endopeptidase activity"/>
    <property type="evidence" value="ECO:0007669"/>
    <property type="project" value="UniProtKB-UniRule"/>
</dbReference>
<name>A0AAU9DHB1_9LACO</name>
<evidence type="ECO:0000313" key="5">
    <source>
        <dbReference type="Proteomes" id="UP001321861"/>
    </source>
</evidence>
<dbReference type="EMBL" id="AP026802">
    <property type="protein sequence ID" value="BDR59385.1"/>
    <property type="molecule type" value="Genomic_DNA"/>
</dbReference>
<dbReference type="AlphaFoldDB" id="A0AAU9DHB1"/>
<feature type="active site" evidence="1">
    <location>
        <position position="291"/>
    </location>
</feature>
<accession>A0AAU9DHB1</accession>
<comment type="similarity">
    <text evidence="1">Belongs to the peptidase S16 family.</text>
</comment>
<dbReference type="InterPro" id="IPR014721">
    <property type="entry name" value="Ribsml_uS5_D2-typ_fold_subgr"/>
</dbReference>
<feature type="active site" evidence="1">
    <location>
        <position position="246"/>
    </location>
</feature>